<reference evidence="6 7" key="1">
    <citation type="submission" date="2016-10" db="EMBL/GenBank/DDBJ databases">
        <authorList>
            <person name="de Groot N.N."/>
        </authorList>
    </citation>
    <scope>NUCLEOTIDE SEQUENCE [LARGE SCALE GENOMIC DNA]</scope>
    <source>
        <strain evidence="6 7">DSM 21668</strain>
    </source>
</reference>
<keyword evidence="2 3" id="KW-0802">TPR repeat</keyword>
<dbReference type="OrthoDB" id="638548at2"/>
<feature type="region of interest" description="Disordered" evidence="4">
    <location>
        <begin position="563"/>
        <end position="602"/>
    </location>
</feature>
<dbReference type="InterPro" id="IPR050498">
    <property type="entry name" value="Ycf3"/>
</dbReference>
<organism evidence="6 7">
    <name type="scientific">Siphonobacter aquaeclarae</name>
    <dbReference type="NCBI Taxonomy" id="563176"/>
    <lineage>
        <taxon>Bacteria</taxon>
        <taxon>Pseudomonadati</taxon>
        <taxon>Bacteroidota</taxon>
        <taxon>Cytophagia</taxon>
        <taxon>Cytophagales</taxon>
        <taxon>Cytophagaceae</taxon>
        <taxon>Siphonobacter</taxon>
    </lineage>
</organism>
<accession>A0A1G9Q9X1</accession>
<feature type="repeat" description="TPR" evidence="3">
    <location>
        <begin position="218"/>
        <end position="251"/>
    </location>
</feature>
<dbReference type="InterPro" id="IPR019734">
    <property type="entry name" value="TPR_rpt"/>
</dbReference>
<dbReference type="Proteomes" id="UP000198901">
    <property type="component" value="Unassembled WGS sequence"/>
</dbReference>
<dbReference type="EMBL" id="FNGS01000004">
    <property type="protein sequence ID" value="SDM07531.1"/>
    <property type="molecule type" value="Genomic_DNA"/>
</dbReference>
<dbReference type="Gene3D" id="1.25.40.10">
    <property type="entry name" value="Tetratricopeptide repeat domain"/>
    <property type="match status" value="3"/>
</dbReference>
<gene>
    <name evidence="6" type="ORF">SAMN04488090_2520</name>
</gene>
<evidence type="ECO:0000256" key="5">
    <source>
        <dbReference type="SAM" id="SignalP"/>
    </source>
</evidence>
<feature type="signal peptide" evidence="5">
    <location>
        <begin position="1"/>
        <end position="24"/>
    </location>
</feature>
<dbReference type="SMART" id="SM00028">
    <property type="entry name" value="TPR"/>
    <property type="match status" value="4"/>
</dbReference>
<evidence type="ECO:0000256" key="2">
    <source>
        <dbReference type="ARBA" id="ARBA00022803"/>
    </source>
</evidence>
<dbReference type="AlphaFoldDB" id="A0A1G9Q9X1"/>
<dbReference type="InterPro" id="IPR011990">
    <property type="entry name" value="TPR-like_helical_dom_sf"/>
</dbReference>
<keyword evidence="5" id="KW-0732">Signal</keyword>
<dbReference type="PROSITE" id="PS50005">
    <property type="entry name" value="TPR"/>
    <property type="match status" value="1"/>
</dbReference>
<keyword evidence="7" id="KW-1185">Reference proteome</keyword>
<evidence type="ECO:0000256" key="4">
    <source>
        <dbReference type="SAM" id="MobiDB-lite"/>
    </source>
</evidence>
<evidence type="ECO:0000313" key="6">
    <source>
        <dbReference type="EMBL" id="SDM07531.1"/>
    </source>
</evidence>
<dbReference type="PANTHER" id="PTHR44858:SF1">
    <property type="entry name" value="UDP-N-ACETYLGLUCOSAMINE--PEPTIDE N-ACETYLGLUCOSAMINYLTRANSFERASE SPINDLY-RELATED"/>
    <property type="match status" value="1"/>
</dbReference>
<evidence type="ECO:0000256" key="1">
    <source>
        <dbReference type="ARBA" id="ARBA00022737"/>
    </source>
</evidence>
<dbReference type="SUPFAM" id="SSF48452">
    <property type="entry name" value="TPR-like"/>
    <property type="match status" value="2"/>
</dbReference>
<protein>
    <submittedName>
        <fullName evidence="6">Uncharacterized protein</fullName>
    </submittedName>
</protein>
<keyword evidence="1" id="KW-0677">Repeat</keyword>
<feature type="chain" id="PRO_5011764608" evidence="5">
    <location>
        <begin position="25"/>
        <end position="602"/>
    </location>
</feature>
<dbReference type="RefSeq" id="WP_093202455.1">
    <property type="nucleotide sequence ID" value="NZ_FNGS01000004.1"/>
</dbReference>
<evidence type="ECO:0000313" key="7">
    <source>
        <dbReference type="Proteomes" id="UP000198901"/>
    </source>
</evidence>
<dbReference type="PANTHER" id="PTHR44858">
    <property type="entry name" value="TETRATRICOPEPTIDE REPEAT PROTEIN 6"/>
    <property type="match status" value="1"/>
</dbReference>
<proteinExistence type="predicted"/>
<sequence>MRVKFKSLFLVAGMLALGASNAFAQSPETVAALKSLDGDRLGSAREAFEKAASSSASAENQFYLGYYYLRVAGIEEEGSPKIAEYLEKAKAAFDKGVAANPKYVLNNVGLAGVLLGQGKLAEATAIIDKALAETKSKDEDVLWRAAEVYTLFSQKGQANDPGKAITLIDAIGALKKKKERPEYQIVKGDAYLLKNDGGPAISAYEEALRLQQDTQMAAEAYTRMGRVWKRGKNYSATQTSFNDAIKADEKFAPVYWEFAELWLRAGNYKNAAENLDKYIQYSEESPDVILRYVKFAFLAQQYEKVVDALSKIEGKVNDPDLPRIKGWSLTELGKYQPAAENLELLLRSNPKKVYPDDYRYLGIDYRELKQDSLAIQAFSKAAALGDTVFNNYEEIAKIQQAGKKYLDAAKSYGQSIAWKEERPDKKPSYSDFYRQGLAYYFHLSTTKDTTVIPQATAAFGRMGFMADSILKSNTTLTDDQKDGLKTFAVMAPLWQGRSNRLLADRSVALPYYEQYTTVADTTKNKKELIEAYQYAAYYQFLVTKDNDKGKEFMKKIIELDPANPEANRILNPPAPPAPATKPKAGAKPKAAGAKAAAAPAKH</sequence>
<evidence type="ECO:0000256" key="3">
    <source>
        <dbReference type="PROSITE-ProRule" id="PRU00339"/>
    </source>
</evidence>
<name>A0A1G9Q9X1_9BACT</name>
<feature type="compositionally biased region" description="Low complexity" evidence="4">
    <location>
        <begin position="580"/>
        <end position="602"/>
    </location>
</feature>
<dbReference type="STRING" id="563176.SAMN04488090_2520"/>